<keyword evidence="2" id="KW-1185">Reference proteome</keyword>
<accession>A0A1I4IV24</accession>
<evidence type="ECO:0000313" key="2">
    <source>
        <dbReference type="Proteomes" id="UP000198565"/>
    </source>
</evidence>
<sequence>MVLHEAILKCFMDKQKPMTIQEVDIYISRQYKQKWKDVGTTLADMVPISYGGNTTSTVPDEYRKLKRLTRGTYTLIE</sequence>
<proteinExistence type="predicted"/>
<name>A0A1I4IV24_9BACI</name>
<evidence type="ECO:0000313" key="1">
    <source>
        <dbReference type="EMBL" id="SFL57917.1"/>
    </source>
</evidence>
<dbReference type="STRING" id="334253.SAMN04487943_102302"/>
<gene>
    <name evidence="1" type="ORF">SAMN04487943_102302</name>
</gene>
<organism evidence="1 2">
    <name type="scientific">Gracilibacillus orientalis</name>
    <dbReference type="NCBI Taxonomy" id="334253"/>
    <lineage>
        <taxon>Bacteria</taxon>
        <taxon>Bacillati</taxon>
        <taxon>Bacillota</taxon>
        <taxon>Bacilli</taxon>
        <taxon>Bacillales</taxon>
        <taxon>Bacillaceae</taxon>
        <taxon>Gracilibacillus</taxon>
    </lineage>
</organism>
<dbReference type="AlphaFoldDB" id="A0A1I4IV24"/>
<dbReference type="OrthoDB" id="3692101at2"/>
<dbReference type="Proteomes" id="UP000198565">
    <property type="component" value="Unassembled WGS sequence"/>
</dbReference>
<protein>
    <submittedName>
        <fullName evidence="1">Uncharacterized protein</fullName>
    </submittedName>
</protein>
<reference evidence="2" key="1">
    <citation type="submission" date="2016-10" db="EMBL/GenBank/DDBJ databases">
        <authorList>
            <person name="Varghese N."/>
            <person name="Submissions S."/>
        </authorList>
    </citation>
    <scope>NUCLEOTIDE SEQUENCE [LARGE SCALE GENOMIC DNA]</scope>
    <source>
        <strain evidence="2">CGMCC 1.4250</strain>
    </source>
</reference>
<dbReference type="RefSeq" id="WP_091482013.1">
    <property type="nucleotide sequence ID" value="NZ_FOTR01000002.1"/>
</dbReference>
<dbReference type="EMBL" id="FOTR01000002">
    <property type="protein sequence ID" value="SFL57917.1"/>
    <property type="molecule type" value="Genomic_DNA"/>
</dbReference>